<dbReference type="OrthoDB" id="5296692at2"/>
<sequence length="66" mass="7750">MFGQKPRYVSEFATFMNDYLKAHPDVAQSQIDGFALLWDKGALNEEEWRSYDQSRVGQKPYPYLTN</sequence>
<dbReference type="AlphaFoldDB" id="A0A1I5BMU3"/>
<name>A0A1I5BMU3_9NEIS</name>
<organism evidence="1 2">
    <name type="scientific">Formivibrio citricus</name>
    <dbReference type="NCBI Taxonomy" id="83765"/>
    <lineage>
        <taxon>Bacteria</taxon>
        <taxon>Pseudomonadati</taxon>
        <taxon>Pseudomonadota</taxon>
        <taxon>Betaproteobacteria</taxon>
        <taxon>Neisseriales</taxon>
        <taxon>Chitinibacteraceae</taxon>
        <taxon>Formivibrio</taxon>
    </lineage>
</organism>
<protein>
    <recommendedName>
        <fullName evidence="3">DUF3460 family protein</fullName>
    </recommendedName>
</protein>
<dbReference type="RefSeq" id="WP_091196191.1">
    <property type="nucleotide sequence ID" value="NZ_FOVE01000016.1"/>
</dbReference>
<dbReference type="STRING" id="83765.SAMN05660284_02216"/>
<reference evidence="2" key="1">
    <citation type="submission" date="2016-10" db="EMBL/GenBank/DDBJ databases">
        <authorList>
            <person name="Varghese N."/>
            <person name="Submissions S."/>
        </authorList>
    </citation>
    <scope>NUCLEOTIDE SEQUENCE [LARGE SCALE GENOMIC DNA]</scope>
    <source>
        <strain evidence="2">DSM 6150</strain>
    </source>
</reference>
<proteinExistence type="predicted"/>
<evidence type="ECO:0000313" key="2">
    <source>
        <dbReference type="Proteomes" id="UP000242869"/>
    </source>
</evidence>
<accession>A0A1I5BMU3</accession>
<gene>
    <name evidence="1" type="ORF">SAMN05660284_02216</name>
</gene>
<dbReference type="Proteomes" id="UP000242869">
    <property type="component" value="Unassembled WGS sequence"/>
</dbReference>
<keyword evidence="2" id="KW-1185">Reference proteome</keyword>
<dbReference type="EMBL" id="FOVE01000016">
    <property type="protein sequence ID" value="SFN76033.1"/>
    <property type="molecule type" value="Genomic_DNA"/>
</dbReference>
<dbReference type="InterPro" id="IPR021853">
    <property type="entry name" value="DUF3460"/>
</dbReference>
<evidence type="ECO:0000313" key="1">
    <source>
        <dbReference type="EMBL" id="SFN76033.1"/>
    </source>
</evidence>
<evidence type="ECO:0008006" key="3">
    <source>
        <dbReference type="Google" id="ProtNLM"/>
    </source>
</evidence>
<dbReference type="Pfam" id="PF11943">
    <property type="entry name" value="DUF3460"/>
    <property type="match status" value="1"/>
</dbReference>